<dbReference type="AlphaFoldDB" id="A0A9X0CFX4"/>
<proteinExistence type="predicted"/>
<evidence type="ECO:0000313" key="2">
    <source>
        <dbReference type="EMBL" id="KAJ7339502.1"/>
    </source>
</evidence>
<keyword evidence="1" id="KW-0175">Coiled coil</keyword>
<dbReference type="OrthoDB" id="2448367at2759"/>
<evidence type="ECO:0000313" key="3">
    <source>
        <dbReference type="Proteomes" id="UP001163046"/>
    </source>
</evidence>
<evidence type="ECO:0000256" key="1">
    <source>
        <dbReference type="SAM" id="Coils"/>
    </source>
</evidence>
<feature type="coiled-coil region" evidence="1">
    <location>
        <begin position="68"/>
        <end position="120"/>
    </location>
</feature>
<name>A0A9X0CFX4_9CNID</name>
<dbReference type="EMBL" id="MU827779">
    <property type="protein sequence ID" value="KAJ7339502.1"/>
    <property type="molecule type" value="Genomic_DNA"/>
</dbReference>
<gene>
    <name evidence="2" type="ORF">OS493_005900</name>
</gene>
<reference evidence="2" key="1">
    <citation type="submission" date="2023-01" db="EMBL/GenBank/DDBJ databases">
        <title>Genome assembly of the deep-sea coral Lophelia pertusa.</title>
        <authorList>
            <person name="Herrera S."/>
            <person name="Cordes E."/>
        </authorList>
    </citation>
    <scope>NUCLEOTIDE SEQUENCE</scope>
    <source>
        <strain evidence="2">USNM1676648</strain>
        <tissue evidence="2">Polyp</tissue>
    </source>
</reference>
<dbReference type="SUPFAM" id="SSF57997">
    <property type="entry name" value="Tropomyosin"/>
    <property type="match status" value="1"/>
</dbReference>
<protein>
    <submittedName>
        <fullName evidence="2">Uncharacterized protein</fullName>
    </submittedName>
</protein>
<organism evidence="2 3">
    <name type="scientific">Desmophyllum pertusum</name>
    <dbReference type="NCBI Taxonomy" id="174260"/>
    <lineage>
        <taxon>Eukaryota</taxon>
        <taxon>Metazoa</taxon>
        <taxon>Cnidaria</taxon>
        <taxon>Anthozoa</taxon>
        <taxon>Hexacorallia</taxon>
        <taxon>Scleractinia</taxon>
        <taxon>Caryophylliina</taxon>
        <taxon>Caryophylliidae</taxon>
        <taxon>Desmophyllum</taxon>
    </lineage>
</organism>
<keyword evidence="3" id="KW-1185">Reference proteome</keyword>
<dbReference type="Proteomes" id="UP001163046">
    <property type="component" value="Unassembled WGS sequence"/>
</dbReference>
<accession>A0A9X0CFX4</accession>
<comment type="caution">
    <text evidence="2">The sequence shown here is derived from an EMBL/GenBank/DDBJ whole genome shotgun (WGS) entry which is preliminary data.</text>
</comment>
<sequence length="158" mass="18188">MGRNDWAHCVFSKWDEAKFQQSFIEMEHLVKVMGLPVADEGKLLAELKDWESKGTHLCVNSPVDPPLLQLVQQELKTLQDAVENMSVEFEEEKTKVQHELQNVATTLEEMQQRVQRLETGQQNLEYCTGLIEGRVDNIEDRMDDFEGDANQRIAKIGE</sequence>